<keyword evidence="1" id="KW-0812">Transmembrane</keyword>
<dbReference type="AlphaFoldDB" id="A0A2D2DI26"/>
<protein>
    <recommendedName>
        <fullName evidence="4">Hydrolase</fullName>
    </recommendedName>
</protein>
<dbReference type="InterPro" id="IPR007404">
    <property type="entry name" value="YdjM-like"/>
</dbReference>
<keyword evidence="1" id="KW-1133">Transmembrane helix</keyword>
<keyword evidence="1" id="KW-0472">Membrane</keyword>
<reference evidence="2" key="1">
    <citation type="submission" date="2017-10" db="EMBL/GenBank/DDBJ databases">
        <title>Massilia psychrophilum sp. nov., a novel purple-pigmented bacterium isolated from Tianshan glacier, Xinjiang Municipality, China.</title>
        <authorList>
            <person name="Wang H."/>
        </authorList>
    </citation>
    <scope>NUCLEOTIDE SEQUENCE [LARGE SCALE GENOMIC DNA]</scope>
    <source>
        <strain evidence="2">B2</strain>
    </source>
</reference>
<organism evidence="2 3">
    <name type="scientific">Massilia violaceinigra</name>
    <dbReference type="NCBI Taxonomy" id="2045208"/>
    <lineage>
        <taxon>Bacteria</taxon>
        <taxon>Pseudomonadati</taxon>
        <taxon>Pseudomonadota</taxon>
        <taxon>Betaproteobacteria</taxon>
        <taxon>Burkholderiales</taxon>
        <taxon>Oxalobacteraceae</taxon>
        <taxon>Telluria group</taxon>
        <taxon>Massilia</taxon>
    </lineage>
</organism>
<evidence type="ECO:0000313" key="2">
    <source>
        <dbReference type="EMBL" id="ATQ74626.1"/>
    </source>
</evidence>
<dbReference type="Proteomes" id="UP000229897">
    <property type="component" value="Chromosome"/>
</dbReference>
<dbReference type="EMBL" id="CP024608">
    <property type="protein sequence ID" value="ATQ74626.1"/>
    <property type="molecule type" value="Genomic_DNA"/>
</dbReference>
<dbReference type="OrthoDB" id="272996at2"/>
<dbReference type="Pfam" id="PF04307">
    <property type="entry name" value="YdjM"/>
    <property type="match status" value="1"/>
</dbReference>
<dbReference type="KEGG" id="mass:CR152_08905"/>
<gene>
    <name evidence="2" type="ORF">CR152_08905</name>
</gene>
<evidence type="ECO:0000256" key="1">
    <source>
        <dbReference type="SAM" id="Phobius"/>
    </source>
</evidence>
<name>A0A2D2DI26_9BURK</name>
<feature type="transmembrane region" description="Helical" evidence="1">
    <location>
        <begin position="88"/>
        <end position="111"/>
    </location>
</feature>
<evidence type="ECO:0000313" key="3">
    <source>
        <dbReference type="Proteomes" id="UP000229897"/>
    </source>
</evidence>
<evidence type="ECO:0008006" key="4">
    <source>
        <dbReference type="Google" id="ProtNLM"/>
    </source>
</evidence>
<keyword evidence="3" id="KW-1185">Reference proteome</keyword>
<proteinExistence type="predicted"/>
<feature type="transmembrane region" description="Helical" evidence="1">
    <location>
        <begin position="131"/>
        <end position="156"/>
    </location>
</feature>
<sequence length="163" mass="17294">MPFTPFHLGPGAAMKAVGGRHFSFMVFGGAQVLIDIEPLVGLIQGADILHGPTHTLAGALAIGAVAALTGKPVSEFVLRLLKIPHQRISWLASCTGAFLGTLSHIVLDAIMHSDMRPWRPLSSSNGLLDLVSVNTLHLACLVLAVFGGTVAAWRLYKASRQRP</sequence>
<accession>A0A2D2DI26</accession>